<dbReference type="AlphaFoldDB" id="A0A7W9UWW6"/>
<dbReference type="CDD" id="cd02440">
    <property type="entry name" value="AdoMet_MTases"/>
    <property type="match status" value="1"/>
</dbReference>
<accession>A0A7W9UWW6</accession>
<organism evidence="3 4">
    <name type="scientific">Streptomyces zagrosensis</name>
    <dbReference type="NCBI Taxonomy" id="1042984"/>
    <lineage>
        <taxon>Bacteria</taxon>
        <taxon>Bacillati</taxon>
        <taxon>Actinomycetota</taxon>
        <taxon>Actinomycetes</taxon>
        <taxon>Kitasatosporales</taxon>
        <taxon>Streptomycetaceae</taxon>
        <taxon>Streptomyces</taxon>
    </lineage>
</organism>
<name>A0A7W9UWW6_9ACTN</name>
<dbReference type="GO" id="GO:0017000">
    <property type="term" value="P:antibiotic biosynthetic process"/>
    <property type="evidence" value="ECO:0007669"/>
    <property type="project" value="UniProtKB-ARBA"/>
</dbReference>
<comment type="caution">
    <text evidence="3">The sequence shown here is derived from an EMBL/GenBank/DDBJ whole genome shotgun (WGS) entry which is preliminary data.</text>
</comment>
<keyword evidence="3" id="KW-0489">Methyltransferase</keyword>
<evidence type="ECO:0000313" key="3">
    <source>
        <dbReference type="EMBL" id="MBB5933992.1"/>
    </source>
</evidence>
<evidence type="ECO:0000256" key="1">
    <source>
        <dbReference type="ARBA" id="ARBA00022679"/>
    </source>
</evidence>
<dbReference type="Proteomes" id="UP000588098">
    <property type="component" value="Unassembled WGS sequence"/>
</dbReference>
<dbReference type="GO" id="GO:0032259">
    <property type="term" value="P:methylation"/>
    <property type="evidence" value="ECO:0007669"/>
    <property type="project" value="UniProtKB-KW"/>
</dbReference>
<protein>
    <submittedName>
        <fullName evidence="3">SAM-dependent methyltransferase</fullName>
    </submittedName>
</protein>
<evidence type="ECO:0000313" key="4">
    <source>
        <dbReference type="Proteomes" id="UP000588098"/>
    </source>
</evidence>
<keyword evidence="4" id="KW-1185">Reference proteome</keyword>
<keyword evidence="1 3" id="KW-0808">Transferase</keyword>
<evidence type="ECO:0000259" key="2">
    <source>
        <dbReference type="Pfam" id="PF13649"/>
    </source>
</evidence>
<dbReference type="RefSeq" id="WP_312866726.1">
    <property type="nucleotide sequence ID" value="NZ_JACHJL010000002.1"/>
</dbReference>
<sequence>MDLWDAHAAARLAQRSTGRLEPPSRMEWTQRPGIGPGAEILGEDLTGRRIVELGCGAGHNTAHLAAAGAAVVGVDRSAGQIRRAAAHYGHTRAQFLHASATLHLRREATRLDAIVSVFGAIGTTEPSRVLRACFRRLARQGVLAFCLPHPQRTGAFPLSPRNRDTVTLPDGTTGTVTRWDVDPAAWARALNRAGLLVTGVHNLHAPADAHWPTTLLITARKP</sequence>
<dbReference type="EMBL" id="JACHJL010000002">
    <property type="protein sequence ID" value="MBB5933992.1"/>
    <property type="molecule type" value="Genomic_DNA"/>
</dbReference>
<feature type="domain" description="Methyltransferase" evidence="2">
    <location>
        <begin position="50"/>
        <end position="141"/>
    </location>
</feature>
<dbReference type="GO" id="GO:0008168">
    <property type="term" value="F:methyltransferase activity"/>
    <property type="evidence" value="ECO:0007669"/>
    <property type="project" value="UniProtKB-KW"/>
</dbReference>
<dbReference type="SUPFAM" id="SSF53335">
    <property type="entry name" value="S-adenosyl-L-methionine-dependent methyltransferases"/>
    <property type="match status" value="1"/>
</dbReference>
<dbReference type="Gene3D" id="3.40.50.150">
    <property type="entry name" value="Vaccinia Virus protein VP39"/>
    <property type="match status" value="1"/>
</dbReference>
<proteinExistence type="predicted"/>
<dbReference type="InterPro" id="IPR041698">
    <property type="entry name" value="Methyltransf_25"/>
</dbReference>
<dbReference type="PANTHER" id="PTHR43861">
    <property type="entry name" value="TRANS-ACONITATE 2-METHYLTRANSFERASE-RELATED"/>
    <property type="match status" value="1"/>
</dbReference>
<dbReference type="Pfam" id="PF13649">
    <property type="entry name" value="Methyltransf_25"/>
    <property type="match status" value="1"/>
</dbReference>
<reference evidence="3 4" key="1">
    <citation type="submission" date="2020-08" db="EMBL/GenBank/DDBJ databases">
        <title>Genomic Encyclopedia of Type Strains, Phase III (KMG-III): the genomes of soil and plant-associated and newly described type strains.</title>
        <authorList>
            <person name="Whitman W."/>
        </authorList>
    </citation>
    <scope>NUCLEOTIDE SEQUENCE [LARGE SCALE GENOMIC DNA]</scope>
    <source>
        <strain evidence="3 4">CECT 8305</strain>
    </source>
</reference>
<gene>
    <name evidence="3" type="ORF">FHS42_001018</name>
</gene>
<dbReference type="InterPro" id="IPR029063">
    <property type="entry name" value="SAM-dependent_MTases_sf"/>
</dbReference>